<keyword evidence="3 4" id="KW-0012">Acyltransferase</keyword>
<evidence type="ECO:0000313" key="4">
    <source>
        <dbReference type="RefSeq" id="XP_048322757.2"/>
    </source>
</evidence>
<evidence type="ECO:0000256" key="1">
    <source>
        <dbReference type="ARBA" id="ARBA00009861"/>
    </source>
</evidence>
<dbReference type="InterPro" id="IPR023213">
    <property type="entry name" value="CAT-like_dom_sf"/>
</dbReference>
<gene>
    <name evidence="3 4" type="primary">LOC107411400</name>
</gene>
<dbReference type="RefSeq" id="XP_015874469.3">
    <property type="nucleotide sequence ID" value="XM_016018983.4"/>
</dbReference>
<proteinExistence type="inferred from homology"/>
<dbReference type="FunCoup" id="A0A6P3ZLM1">
    <property type="interactions" value="35"/>
</dbReference>
<dbReference type="InterPro" id="IPR050898">
    <property type="entry name" value="Plant_acyltransferase"/>
</dbReference>
<protein>
    <submittedName>
        <fullName evidence="3 4">Spermidine coumaroyl-CoA acyltransferase</fullName>
    </submittedName>
</protein>
<dbReference type="PANTHER" id="PTHR31147:SF33">
    <property type="entry name" value="N-HYDROXYCINNAMOYL_BENZOYLTRANSFERASE, PUTATIVE-RELATED"/>
    <property type="match status" value="1"/>
</dbReference>
<keyword evidence="2" id="KW-1185">Reference proteome</keyword>
<dbReference type="GO" id="GO:0009836">
    <property type="term" value="P:fruit ripening, climacteric"/>
    <property type="evidence" value="ECO:0007669"/>
    <property type="project" value="UniProtKB-ARBA"/>
</dbReference>
<dbReference type="Proteomes" id="UP001652623">
    <property type="component" value="Chromosome 1"/>
</dbReference>
<dbReference type="Pfam" id="PF02458">
    <property type="entry name" value="Transferase"/>
    <property type="match status" value="1"/>
</dbReference>
<dbReference type="RefSeq" id="XP_048322757.2">
    <property type="nucleotide sequence ID" value="XM_048466800.2"/>
</dbReference>
<dbReference type="GeneID" id="107411400"/>
<dbReference type="InParanoid" id="A0A6P3ZLM1"/>
<dbReference type="PANTHER" id="PTHR31147">
    <property type="entry name" value="ACYL TRANSFERASE 4"/>
    <property type="match status" value="1"/>
</dbReference>
<name>A0A6P3ZLM1_ZIZJJ</name>
<organism evidence="2 3">
    <name type="scientific">Ziziphus jujuba</name>
    <name type="common">Chinese jujube</name>
    <name type="synonym">Ziziphus sativa</name>
    <dbReference type="NCBI Taxonomy" id="326968"/>
    <lineage>
        <taxon>Eukaryota</taxon>
        <taxon>Viridiplantae</taxon>
        <taxon>Streptophyta</taxon>
        <taxon>Embryophyta</taxon>
        <taxon>Tracheophyta</taxon>
        <taxon>Spermatophyta</taxon>
        <taxon>Magnoliopsida</taxon>
        <taxon>eudicotyledons</taxon>
        <taxon>Gunneridae</taxon>
        <taxon>Pentapetalae</taxon>
        <taxon>rosids</taxon>
        <taxon>fabids</taxon>
        <taxon>Rosales</taxon>
        <taxon>Rhamnaceae</taxon>
        <taxon>Paliureae</taxon>
        <taxon>Ziziphus</taxon>
    </lineage>
</organism>
<accession>A0A6P3ZLM1</accession>
<keyword evidence="3 4" id="KW-0808">Transferase</keyword>
<dbReference type="GO" id="GO:0016746">
    <property type="term" value="F:acyltransferase activity"/>
    <property type="evidence" value="ECO:0007669"/>
    <property type="project" value="UniProtKB-KW"/>
</dbReference>
<evidence type="ECO:0000313" key="2">
    <source>
        <dbReference type="Proteomes" id="UP001652623"/>
    </source>
</evidence>
<dbReference type="KEGG" id="zju:107411400"/>
<dbReference type="AlphaFoldDB" id="A0A6P3ZLM1"/>
<dbReference type="Gene3D" id="3.30.559.10">
    <property type="entry name" value="Chloramphenicol acetyltransferase-like domain"/>
    <property type="match status" value="2"/>
</dbReference>
<comment type="similarity">
    <text evidence="1">Belongs to the plant acyltransferase family.</text>
</comment>
<evidence type="ECO:0000313" key="3">
    <source>
        <dbReference type="RefSeq" id="XP_015874469.3"/>
    </source>
</evidence>
<sequence length="448" mass="49644">MEVKISETAVVAPSPSPFDHDHVLTLSHLDNDPNLHVTFRYVRAYVAKPPVPSSDPFHVISSALSSALVHYYPLAGTLRRTPDHRLEVFCSPGQGVRLIRASVNSTLESLRYIDDPDSDFIEHLSPAVDPDEGLLNPCVLQVTEFDCGGYTLGAAIHHSLCDGMGATQFFNVMAQLARGETRLLASPVWDRVKLLGPRDPPRVEAPIRDFLSLDSGFSPYRQSIGPVVRKCFNVKDEHLERFKAELLERCGLKFTTFEALGAFIWRAKVKASEVPGDEIVKFAYSINMRKLVKPPLPGGYWGNGCVPMYVKLSAKDLVQKPLWETAEQIRKSKSNATDEYVRSFIDFQELHRGEGITAGKGVTGFTDWRHLGHSTVDFGWGGPVTVLPLSRNLLGSVEPCFFLPYSSASVGDKDGFKVLVNLRVTAVPAFSEAMDKFSRLEFGLYSSL</sequence>
<reference evidence="2 3" key="1">
    <citation type="submission" date="2025-05" db="UniProtKB">
        <authorList>
            <consortium name="RefSeq"/>
        </authorList>
    </citation>
    <scope>NUCLEOTIDE SEQUENCE [LARGE SCALE GENOMIC DNA]</scope>
    <source>
        <tissue evidence="3 4">Seedling</tissue>
    </source>
</reference>